<dbReference type="AlphaFoldDB" id="A0AAV3RM92"/>
<sequence length="111" mass="12189">MPEGALIPMPWGSEAASWRLGAEVPLRGRQGLWRAAHVRIEATSGQQRRKVHANGGTFLGEDSLLHPPLKNCSLRLAQGLGLEACHNKTQNLVYQKEENIEGMAKTHLRGS</sequence>
<proteinExistence type="predicted"/>
<evidence type="ECO:0000313" key="1">
    <source>
        <dbReference type="EMBL" id="GAA0176248.1"/>
    </source>
</evidence>
<dbReference type="EMBL" id="BAABME010043807">
    <property type="protein sequence ID" value="GAA0176248.1"/>
    <property type="molecule type" value="Genomic_DNA"/>
</dbReference>
<keyword evidence="2" id="KW-1185">Reference proteome</keyword>
<organism evidence="1 2">
    <name type="scientific">Lithospermum erythrorhizon</name>
    <name type="common">Purple gromwell</name>
    <name type="synonym">Lithospermum officinale var. erythrorhizon</name>
    <dbReference type="NCBI Taxonomy" id="34254"/>
    <lineage>
        <taxon>Eukaryota</taxon>
        <taxon>Viridiplantae</taxon>
        <taxon>Streptophyta</taxon>
        <taxon>Embryophyta</taxon>
        <taxon>Tracheophyta</taxon>
        <taxon>Spermatophyta</taxon>
        <taxon>Magnoliopsida</taxon>
        <taxon>eudicotyledons</taxon>
        <taxon>Gunneridae</taxon>
        <taxon>Pentapetalae</taxon>
        <taxon>asterids</taxon>
        <taxon>lamiids</taxon>
        <taxon>Boraginales</taxon>
        <taxon>Boraginaceae</taxon>
        <taxon>Boraginoideae</taxon>
        <taxon>Lithospermeae</taxon>
        <taxon>Lithospermum</taxon>
    </lineage>
</organism>
<reference evidence="1 2" key="1">
    <citation type="submission" date="2024-01" db="EMBL/GenBank/DDBJ databases">
        <title>The complete chloroplast genome sequence of Lithospermum erythrorhizon: insights into the phylogenetic relationship among Boraginaceae species and the maternal lineages of purple gromwells.</title>
        <authorList>
            <person name="Okada T."/>
            <person name="Watanabe K."/>
        </authorList>
    </citation>
    <scope>NUCLEOTIDE SEQUENCE [LARGE SCALE GENOMIC DNA]</scope>
</reference>
<accession>A0AAV3RM92</accession>
<gene>
    <name evidence="1" type="ORF">LIER_44013</name>
</gene>
<protein>
    <submittedName>
        <fullName evidence="1">Uncharacterized protein</fullName>
    </submittedName>
</protein>
<comment type="caution">
    <text evidence="1">The sequence shown here is derived from an EMBL/GenBank/DDBJ whole genome shotgun (WGS) entry which is preliminary data.</text>
</comment>
<dbReference type="Proteomes" id="UP001454036">
    <property type="component" value="Unassembled WGS sequence"/>
</dbReference>
<evidence type="ECO:0000313" key="2">
    <source>
        <dbReference type="Proteomes" id="UP001454036"/>
    </source>
</evidence>
<name>A0AAV3RM92_LITER</name>